<dbReference type="PANTHER" id="PTHR43778">
    <property type="entry name" value="PYRUVATE CARBOXYLASE"/>
    <property type="match status" value="1"/>
</dbReference>
<evidence type="ECO:0000313" key="2">
    <source>
        <dbReference type="EMBL" id="BBC29665.1"/>
    </source>
</evidence>
<dbReference type="Pfam" id="PF02436">
    <property type="entry name" value="PYC_OADA"/>
    <property type="match status" value="1"/>
</dbReference>
<dbReference type="PANTHER" id="PTHR43778:SF2">
    <property type="entry name" value="PYRUVATE CARBOXYLASE, MITOCHONDRIAL"/>
    <property type="match status" value="1"/>
</dbReference>
<feature type="domain" description="Pyruvate carboxyltransferase" evidence="1">
    <location>
        <begin position="4"/>
        <end position="268"/>
    </location>
</feature>
<dbReference type="InterPro" id="IPR055268">
    <property type="entry name" value="PCB-like"/>
</dbReference>
<dbReference type="PROSITE" id="PS50991">
    <property type="entry name" value="PYR_CT"/>
    <property type="match status" value="1"/>
</dbReference>
<reference evidence="2 3" key="1">
    <citation type="journal article" date="2010" name="ChemBioChem">
        <title>Cloning and characterization of the biosynthetic gene cluster of 16-membered macrolide antibiotic FD-891: involvement of a dual functional cytochrome P450 monooxygenase catalyzing epoxidation and hydroxylation.</title>
        <authorList>
            <person name="Kudo F."/>
            <person name="Motegi A."/>
            <person name="Mizoue K."/>
            <person name="Eguchi T."/>
        </authorList>
    </citation>
    <scope>NUCLEOTIDE SEQUENCE [LARGE SCALE GENOMIC DNA]</scope>
    <source>
        <strain evidence="2 3">A-8890</strain>
    </source>
</reference>
<protein>
    <submittedName>
        <fullName evidence="2">HMGL-like protein</fullName>
    </submittedName>
</protein>
<accession>A0ABN5V8P8</accession>
<organism evidence="2 3">
    <name type="scientific">Streptomyces graminofaciens</name>
    <dbReference type="NCBI Taxonomy" id="68212"/>
    <lineage>
        <taxon>Bacteria</taxon>
        <taxon>Bacillati</taxon>
        <taxon>Actinomycetota</taxon>
        <taxon>Actinomycetes</taxon>
        <taxon>Kitasatosporales</taxon>
        <taxon>Streptomycetaceae</taxon>
        <taxon>Streptomyces</taxon>
    </lineage>
</organism>
<dbReference type="SUPFAM" id="SSF89000">
    <property type="entry name" value="post-HMGL domain-like"/>
    <property type="match status" value="1"/>
</dbReference>
<dbReference type="Proteomes" id="UP001321542">
    <property type="component" value="Chromosome"/>
</dbReference>
<dbReference type="InterPro" id="IPR013785">
    <property type="entry name" value="Aldolase_TIM"/>
</dbReference>
<evidence type="ECO:0000313" key="3">
    <source>
        <dbReference type="Proteomes" id="UP001321542"/>
    </source>
</evidence>
<gene>
    <name evidence="2" type="ORF">SGFS_009590</name>
</gene>
<evidence type="ECO:0000259" key="1">
    <source>
        <dbReference type="PROSITE" id="PS50991"/>
    </source>
</evidence>
<sequence>MADIQLVDVSLRDGNQSLWSATGLDTGKILQIAPILDRVGFRALDYTSSTHMGMAVRTHREDPWERIRLTHRAMPNTPLQFIGTGLRFISWEVAHPEFMQLVYDRLVANGVTRYVVLDPMHDMDAVRESARMIRRAGAGEIVGALTYTVSDVHDDAHYGSLAAQMAACPDIDRVYIKDPGGLLTTERATTLIRAVIRHLGGKPLELHSHCTIGLPGLTYLKAADLGVQALQVACGALAGGTSLPNAQQVVANLREFGHTVDIDDRLLGVVSDYFHHMAGAEGLPAGGPRDFDAAFMRHQVAGGVMTTLRRQLDELGFSDRFDAVIEEVTRVRAELGHPIMVTPFPQMVCTQALYNVVGAERYANVSDPVIRYVQGNFGRPTGPVDPDIADRILDRPRAKELADEPPPPTVAELRARFSRGISDEELLLRATMPAEQVDAMVAAGPARQHYNPRVKPVLNLLHGLRTRPATPELILERPDFRLELHRDRRPD</sequence>
<dbReference type="InterPro" id="IPR003379">
    <property type="entry name" value="Carboxylase_cons_dom"/>
</dbReference>
<reference evidence="2 3" key="2">
    <citation type="journal article" date="2023" name="ChemBioChem">
        <title>Acyltransferase Domain Exchange between Two Independent Type I Polyketide Synthases in the Same Producer Strain of Macrolide Antibiotics.</title>
        <authorList>
            <person name="Kudo F."/>
            <person name="Kishikawa K."/>
            <person name="Tsuboi K."/>
            <person name="Kido T."/>
            <person name="Usui T."/>
            <person name="Hashimoto J."/>
            <person name="Shin-Ya K."/>
            <person name="Miyanaga A."/>
            <person name="Eguchi T."/>
        </authorList>
    </citation>
    <scope>NUCLEOTIDE SEQUENCE [LARGE SCALE GENOMIC DNA]</scope>
    <source>
        <strain evidence="2 3">A-8890</strain>
    </source>
</reference>
<keyword evidence="3" id="KW-1185">Reference proteome</keyword>
<proteinExistence type="predicted"/>
<dbReference type="SUPFAM" id="SSF51569">
    <property type="entry name" value="Aldolase"/>
    <property type="match status" value="1"/>
</dbReference>
<name>A0ABN5V8P8_9ACTN</name>
<dbReference type="Gene3D" id="3.20.20.70">
    <property type="entry name" value="Aldolase class I"/>
    <property type="match status" value="1"/>
</dbReference>
<dbReference type="InterPro" id="IPR000891">
    <property type="entry name" value="PYR_CT"/>
</dbReference>
<dbReference type="RefSeq" id="WP_286247821.1">
    <property type="nucleotide sequence ID" value="NZ_AP018448.1"/>
</dbReference>
<dbReference type="EMBL" id="AP018448">
    <property type="protein sequence ID" value="BBC29665.1"/>
    <property type="molecule type" value="Genomic_DNA"/>
</dbReference>